<evidence type="ECO:0000256" key="3">
    <source>
        <dbReference type="ARBA" id="ARBA00009370"/>
    </source>
</evidence>
<evidence type="ECO:0000256" key="4">
    <source>
        <dbReference type="ARBA" id="ARBA00013208"/>
    </source>
</evidence>
<protein>
    <recommendedName>
        <fullName evidence="4 6">Signal peptidase I</fullName>
        <ecNumber evidence="4 6">3.4.21.89</ecNumber>
    </recommendedName>
</protein>
<evidence type="ECO:0000256" key="1">
    <source>
        <dbReference type="ARBA" id="ARBA00000677"/>
    </source>
</evidence>
<sequence>MAVIVVVAVLCSFLIKTFVARSFYIPSASMEKTLMINDRVIVNELQPSLLPLTRGDVVVFKDPGGWLLGSAASTQSLTPLEAALSFVGIPSAKEDDHLIKRIIGLPGDKVACCNALGQMTVNGQAINESPYLFSPHEPASAIPFDETVPARSYWVMGDNRNDSADSRYHMGGRGGGFVPQSAIVGRALVITWPVGRWTWLDDYPAVFAAVPQSKQ</sequence>
<dbReference type="PROSITE" id="PS00761">
    <property type="entry name" value="SPASE_I_3"/>
    <property type="match status" value="1"/>
</dbReference>
<gene>
    <name evidence="8" type="primary">lepB</name>
    <name evidence="8" type="ORF">P5G50_15265</name>
</gene>
<dbReference type="PRINTS" id="PR00727">
    <property type="entry name" value="LEADERPTASE"/>
</dbReference>
<dbReference type="EMBL" id="JAROCF010000001">
    <property type="protein sequence ID" value="MDN4615811.1"/>
    <property type="molecule type" value="Genomic_DNA"/>
</dbReference>
<reference evidence="8" key="1">
    <citation type="submission" date="2023-06" db="EMBL/GenBank/DDBJ databases">
        <title>MT1 and MT2 Draft Genomes of Novel Species.</title>
        <authorList>
            <person name="Venkateswaran K."/>
        </authorList>
    </citation>
    <scope>NUCLEOTIDE SEQUENCE</scope>
    <source>
        <strain evidence="8">F6_8S_P_1B</strain>
    </source>
</reference>
<name>A0ABT8KGA5_9MICO</name>
<dbReference type="Gene3D" id="2.10.109.10">
    <property type="entry name" value="Umud Fragment, subunit A"/>
    <property type="match status" value="1"/>
</dbReference>
<dbReference type="InterPro" id="IPR036286">
    <property type="entry name" value="LexA/Signal_pep-like_sf"/>
</dbReference>
<dbReference type="GO" id="GO:0009003">
    <property type="term" value="F:signal peptidase activity"/>
    <property type="evidence" value="ECO:0007669"/>
    <property type="project" value="UniProtKB-EC"/>
</dbReference>
<evidence type="ECO:0000259" key="7">
    <source>
        <dbReference type="Pfam" id="PF10502"/>
    </source>
</evidence>
<proteinExistence type="inferred from homology"/>
<comment type="subcellular location">
    <subcellularLocation>
        <location evidence="2">Cell membrane</location>
        <topology evidence="2">Single-pass type II membrane protein</topology>
    </subcellularLocation>
    <subcellularLocation>
        <location evidence="6">Membrane</location>
        <topology evidence="6">Single-pass type II membrane protein</topology>
    </subcellularLocation>
</comment>
<comment type="catalytic activity">
    <reaction evidence="1 6">
        <text>Cleavage of hydrophobic, N-terminal signal or leader sequences from secreted and periplasmic proteins.</text>
        <dbReference type="EC" id="3.4.21.89"/>
    </reaction>
</comment>
<dbReference type="EC" id="3.4.21.89" evidence="4 6"/>
<evidence type="ECO:0000256" key="5">
    <source>
        <dbReference type="ARBA" id="ARBA00022801"/>
    </source>
</evidence>
<comment type="similarity">
    <text evidence="3 6">Belongs to the peptidase S26 family.</text>
</comment>
<dbReference type="PANTHER" id="PTHR43390:SF1">
    <property type="entry name" value="CHLOROPLAST PROCESSING PEPTIDASE"/>
    <property type="match status" value="1"/>
</dbReference>
<accession>A0ABT8KGA5</accession>
<keyword evidence="5 6" id="KW-0378">Hydrolase</keyword>
<keyword evidence="9" id="KW-1185">Reference proteome</keyword>
<dbReference type="InterPro" id="IPR000223">
    <property type="entry name" value="Pept_S26A_signal_pept_1"/>
</dbReference>
<keyword evidence="6" id="KW-0645">Protease</keyword>
<dbReference type="Pfam" id="PF10502">
    <property type="entry name" value="Peptidase_S26"/>
    <property type="match status" value="1"/>
</dbReference>
<comment type="caution">
    <text evidence="8">The sequence shown here is derived from an EMBL/GenBank/DDBJ whole genome shotgun (WGS) entry which is preliminary data.</text>
</comment>
<dbReference type="SUPFAM" id="SSF51306">
    <property type="entry name" value="LexA/Signal peptidase"/>
    <property type="match status" value="1"/>
</dbReference>
<dbReference type="CDD" id="cd06530">
    <property type="entry name" value="S26_SPase_I"/>
    <property type="match status" value="1"/>
</dbReference>
<evidence type="ECO:0000256" key="2">
    <source>
        <dbReference type="ARBA" id="ARBA00004401"/>
    </source>
</evidence>
<dbReference type="NCBIfam" id="TIGR02227">
    <property type="entry name" value="sigpep_I_bact"/>
    <property type="match status" value="1"/>
</dbReference>
<dbReference type="Proteomes" id="UP001174208">
    <property type="component" value="Unassembled WGS sequence"/>
</dbReference>
<feature type="domain" description="Peptidase S26" evidence="7">
    <location>
        <begin position="3"/>
        <end position="192"/>
    </location>
</feature>
<organism evidence="8 9">
    <name type="scientific">Leifsonia williamsii</name>
    <dbReference type="NCBI Taxonomy" id="3035919"/>
    <lineage>
        <taxon>Bacteria</taxon>
        <taxon>Bacillati</taxon>
        <taxon>Actinomycetota</taxon>
        <taxon>Actinomycetes</taxon>
        <taxon>Micrococcales</taxon>
        <taxon>Microbacteriaceae</taxon>
        <taxon>Leifsonia</taxon>
    </lineage>
</organism>
<dbReference type="PANTHER" id="PTHR43390">
    <property type="entry name" value="SIGNAL PEPTIDASE I"/>
    <property type="match status" value="1"/>
</dbReference>
<evidence type="ECO:0000313" key="8">
    <source>
        <dbReference type="EMBL" id="MDN4615811.1"/>
    </source>
</evidence>
<evidence type="ECO:0000313" key="9">
    <source>
        <dbReference type="Proteomes" id="UP001174208"/>
    </source>
</evidence>
<dbReference type="InterPro" id="IPR019533">
    <property type="entry name" value="Peptidase_S26"/>
</dbReference>
<evidence type="ECO:0000256" key="6">
    <source>
        <dbReference type="RuleBase" id="RU362042"/>
    </source>
</evidence>
<dbReference type="InterPro" id="IPR019758">
    <property type="entry name" value="Pept_S26A_signal_pept_1_CS"/>
</dbReference>